<sequence length="19" mass="2413">MHLIRYRWVNKIPTMNKIV</sequence>
<protein>
    <submittedName>
        <fullName evidence="1">Uncharacterized protein</fullName>
    </submittedName>
</protein>
<gene>
    <name evidence="1" type="ORF">BLA29_015361</name>
</gene>
<dbReference type="AlphaFoldDB" id="A0A1Y3AQV4"/>
<dbReference type="EMBL" id="MUJZ01066524">
    <property type="protein sequence ID" value="OTF70248.1"/>
    <property type="molecule type" value="Genomic_DNA"/>
</dbReference>
<evidence type="ECO:0000313" key="1">
    <source>
        <dbReference type="EMBL" id="OTF70248.1"/>
    </source>
</evidence>
<comment type="caution">
    <text evidence="1">The sequence shown here is derived from an EMBL/GenBank/DDBJ whole genome shotgun (WGS) entry which is preliminary data.</text>
</comment>
<evidence type="ECO:0000313" key="2">
    <source>
        <dbReference type="Proteomes" id="UP000194236"/>
    </source>
</evidence>
<proteinExistence type="predicted"/>
<keyword evidence="2" id="KW-1185">Reference proteome</keyword>
<dbReference type="Proteomes" id="UP000194236">
    <property type="component" value="Unassembled WGS sequence"/>
</dbReference>
<reference evidence="1 2" key="1">
    <citation type="submission" date="2017-03" db="EMBL/GenBank/DDBJ databases">
        <title>Genome Survey of Euroglyphus maynei.</title>
        <authorList>
            <person name="Arlian L.G."/>
            <person name="Morgan M.S."/>
            <person name="Rider S.D."/>
        </authorList>
    </citation>
    <scope>NUCLEOTIDE SEQUENCE [LARGE SCALE GENOMIC DNA]</scope>
    <source>
        <strain evidence="1">Arlian Lab</strain>
        <tissue evidence="1">Whole body</tissue>
    </source>
</reference>
<organism evidence="1 2">
    <name type="scientific">Euroglyphus maynei</name>
    <name type="common">Mayne's house dust mite</name>
    <dbReference type="NCBI Taxonomy" id="6958"/>
    <lineage>
        <taxon>Eukaryota</taxon>
        <taxon>Metazoa</taxon>
        <taxon>Ecdysozoa</taxon>
        <taxon>Arthropoda</taxon>
        <taxon>Chelicerata</taxon>
        <taxon>Arachnida</taxon>
        <taxon>Acari</taxon>
        <taxon>Acariformes</taxon>
        <taxon>Sarcoptiformes</taxon>
        <taxon>Astigmata</taxon>
        <taxon>Psoroptidia</taxon>
        <taxon>Analgoidea</taxon>
        <taxon>Pyroglyphidae</taxon>
        <taxon>Pyroglyphinae</taxon>
        <taxon>Euroglyphus</taxon>
    </lineage>
</organism>
<accession>A0A1Y3AQV4</accession>
<name>A0A1Y3AQV4_EURMA</name>